<feature type="domain" description="Reverse transcriptase" evidence="4">
    <location>
        <begin position="666"/>
        <end position="845"/>
    </location>
</feature>
<protein>
    <submittedName>
        <fullName evidence="5">Reverse transcriptase domain-containing protein</fullName>
    </submittedName>
</protein>
<evidence type="ECO:0000259" key="3">
    <source>
        <dbReference type="PROSITE" id="PS50158"/>
    </source>
</evidence>
<keyword evidence="5" id="KW-0548">Nucleotidyltransferase</keyword>
<dbReference type="InterPro" id="IPR041577">
    <property type="entry name" value="RT_RNaseH_2"/>
</dbReference>
<dbReference type="Pfam" id="PF17919">
    <property type="entry name" value="RT_RNaseH_2"/>
    <property type="match status" value="1"/>
</dbReference>
<evidence type="ECO:0000256" key="1">
    <source>
        <dbReference type="PROSITE-ProRule" id="PRU00047"/>
    </source>
</evidence>
<dbReference type="Pfam" id="PF00078">
    <property type="entry name" value="RVT_1"/>
    <property type="match status" value="1"/>
</dbReference>
<proteinExistence type="predicted"/>
<dbReference type="InterPro" id="IPR001878">
    <property type="entry name" value="Znf_CCHC"/>
</dbReference>
<feature type="compositionally biased region" description="Acidic residues" evidence="2">
    <location>
        <begin position="76"/>
        <end position="109"/>
    </location>
</feature>
<dbReference type="SUPFAM" id="SSF50630">
    <property type="entry name" value="Acid proteases"/>
    <property type="match status" value="1"/>
</dbReference>
<keyword evidence="6" id="KW-1185">Reference proteome</keyword>
<dbReference type="Pfam" id="PF03732">
    <property type="entry name" value="Retrotrans_gag"/>
    <property type="match status" value="1"/>
</dbReference>
<evidence type="ECO:0000313" key="5">
    <source>
        <dbReference type="EMBL" id="GJT58872.1"/>
    </source>
</evidence>
<keyword evidence="5" id="KW-0808">Transferase</keyword>
<dbReference type="InterPro" id="IPR043128">
    <property type="entry name" value="Rev_trsase/Diguanyl_cyclase"/>
</dbReference>
<dbReference type="SUPFAM" id="SSF56672">
    <property type="entry name" value="DNA/RNA polymerases"/>
    <property type="match status" value="1"/>
</dbReference>
<evidence type="ECO:0000259" key="4">
    <source>
        <dbReference type="PROSITE" id="PS50878"/>
    </source>
</evidence>
<accession>A0ABQ5F815</accession>
<dbReference type="InterPro" id="IPR000477">
    <property type="entry name" value="RT_dom"/>
</dbReference>
<dbReference type="CDD" id="cd00303">
    <property type="entry name" value="retropepsin_like"/>
    <property type="match status" value="1"/>
</dbReference>
<dbReference type="GO" id="GO:0003964">
    <property type="term" value="F:RNA-directed DNA polymerase activity"/>
    <property type="evidence" value="ECO:0007669"/>
    <property type="project" value="UniProtKB-KW"/>
</dbReference>
<dbReference type="InterPro" id="IPR005162">
    <property type="entry name" value="Retrotrans_gag_dom"/>
</dbReference>
<dbReference type="InterPro" id="IPR021109">
    <property type="entry name" value="Peptidase_aspartic_dom_sf"/>
</dbReference>
<dbReference type="PROSITE" id="PS50158">
    <property type="entry name" value="ZF_CCHC"/>
    <property type="match status" value="1"/>
</dbReference>
<reference evidence="5" key="2">
    <citation type="submission" date="2022-01" db="EMBL/GenBank/DDBJ databases">
        <authorList>
            <person name="Yamashiro T."/>
            <person name="Shiraishi A."/>
            <person name="Satake H."/>
            <person name="Nakayama K."/>
        </authorList>
    </citation>
    <scope>NUCLEOTIDE SEQUENCE</scope>
</reference>
<comment type="caution">
    <text evidence="5">The sequence shown here is derived from an EMBL/GenBank/DDBJ whole genome shotgun (WGS) entry which is preliminary data.</text>
</comment>
<gene>
    <name evidence="5" type="ORF">Tco_1002405</name>
</gene>
<dbReference type="EMBL" id="BQNB010017057">
    <property type="protein sequence ID" value="GJT58872.1"/>
    <property type="molecule type" value="Genomic_DNA"/>
</dbReference>
<dbReference type="InterPro" id="IPR053134">
    <property type="entry name" value="RNA-dir_DNA_polymerase"/>
</dbReference>
<dbReference type="CDD" id="cd01647">
    <property type="entry name" value="RT_LTR"/>
    <property type="match status" value="1"/>
</dbReference>
<name>A0ABQ5F815_9ASTR</name>
<keyword evidence="1" id="KW-0863">Zinc-finger</keyword>
<evidence type="ECO:0000313" key="6">
    <source>
        <dbReference type="Proteomes" id="UP001151760"/>
    </source>
</evidence>
<dbReference type="Gene3D" id="2.40.70.10">
    <property type="entry name" value="Acid Proteases"/>
    <property type="match status" value="1"/>
</dbReference>
<keyword evidence="1" id="KW-0862">Zinc</keyword>
<sequence length="934" mass="106911">MDPTVNTLSNEHFVLRRVVTPIVDSAAHCEIGGVTDWYQEPKIIMVNVFPPDHVDDLPEVEPNQPDLAPAIPEPALVDENEEPKEEKEEFEDEEEFEEEEPQEEEDMEVDIGEEENKPELTFPYVEADPLNPPPPASDSKSDMWLRLRTWLSPRMRLFLIVSMRDINSLFGRIASLIRRVCGRETAHTLVEKKGKAKDKYYGKLIADLEKVECKKLKKELEDTRLSNTLLRMQRERVERDLYWTRVQAHEFYREMIRRGVVFEERPNEAIDVPVEDEESPSSEPLGSPLNEALAGDRARRVNASGAGGSGQGGAPAPMAAEFCPVEEVQRIEHKLWNLKVKEYNIAAYTQRFNELALMCLRMVEPKNVKIDAYIRGLSENIKGEVTSSKPTNLSEAVCIAHKLMEQKLQAKKVGHKSRYYKEKNVATGANTLPVWTCYDCGEPGHTRNHCLKKNKPQGGNASGRAYVIKDADKQGPNVVTGPFLLNNRYASVLFDLGSDKSFMNTRFSHLIDINPDKLDVSYEVELADGKVVSTNTVLRGCTLNLVNHLFEIDLMPIELGMFDVIIGMDWLAEHDVVIAYKYIERGYQMFVAHVTKKKSKEKRLEDVTVIRDFPEVFLDDLSGLPPPRQVEFRIDLVLGAAPIARAPYRLALSEMKELSVQLQELLEKGFIRPSLSPWGAPVLFVKKKDGSFRMCIDYHELNKLTIKNRYPLLRIDDVFDQLQGSSMYSKIDLRSCYHQVRIKEEDIPITAFRTRYGHFEFQVMSFGLTNAPDVFMDLMNRVCKLYLDKFVIVFIDDILIYSKNKEEHGEHLKIILELLKKEQRYAKFSKCDFWLDSVQFLSHVIDNKGVRVDPANIEAIKNWAALTTPMELTQKDKKYEWGKEEEEAFQTLKQKLCSASILALPEGREDFMVFCDASLKEIESNSILGCGLLR</sequence>
<dbReference type="Gene3D" id="3.10.10.10">
    <property type="entry name" value="HIV Type 1 Reverse Transcriptase, subunit A, domain 1"/>
    <property type="match status" value="1"/>
</dbReference>
<feature type="region of interest" description="Disordered" evidence="2">
    <location>
        <begin position="58"/>
        <end position="109"/>
    </location>
</feature>
<dbReference type="Gene3D" id="3.30.70.270">
    <property type="match status" value="2"/>
</dbReference>
<feature type="domain" description="CCHC-type" evidence="3">
    <location>
        <begin position="437"/>
        <end position="450"/>
    </location>
</feature>
<dbReference type="Pfam" id="PF08284">
    <property type="entry name" value="RVP_2"/>
    <property type="match status" value="1"/>
</dbReference>
<feature type="region of interest" description="Disordered" evidence="2">
    <location>
        <begin position="269"/>
        <end position="290"/>
    </location>
</feature>
<keyword evidence="5" id="KW-0695">RNA-directed DNA polymerase</keyword>
<dbReference type="PANTHER" id="PTHR24559">
    <property type="entry name" value="TRANSPOSON TY3-I GAG-POL POLYPROTEIN"/>
    <property type="match status" value="1"/>
</dbReference>
<reference evidence="5" key="1">
    <citation type="journal article" date="2022" name="Int. J. Mol. Sci.">
        <title>Draft Genome of Tanacetum Coccineum: Genomic Comparison of Closely Related Tanacetum-Family Plants.</title>
        <authorList>
            <person name="Yamashiro T."/>
            <person name="Shiraishi A."/>
            <person name="Nakayama K."/>
            <person name="Satake H."/>
        </authorList>
    </citation>
    <scope>NUCLEOTIDE SEQUENCE</scope>
</reference>
<organism evidence="5 6">
    <name type="scientific">Tanacetum coccineum</name>
    <dbReference type="NCBI Taxonomy" id="301880"/>
    <lineage>
        <taxon>Eukaryota</taxon>
        <taxon>Viridiplantae</taxon>
        <taxon>Streptophyta</taxon>
        <taxon>Embryophyta</taxon>
        <taxon>Tracheophyta</taxon>
        <taxon>Spermatophyta</taxon>
        <taxon>Magnoliopsida</taxon>
        <taxon>eudicotyledons</taxon>
        <taxon>Gunneridae</taxon>
        <taxon>Pentapetalae</taxon>
        <taxon>asterids</taxon>
        <taxon>campanulids</taxon>
        <taxon>Asterales</taxon>
        <taxon>Asteraceae</taxon>
        <taxon>Asteroideae</taxon>
        <taxon>Anthemideae</taxon>
        <taxon>Anthemidinae</taxon>
        <taxon>Tanacetum</taxon>
    </lineage>
</organism>
<dbReference type="Proteomes" id="UP001151760">
    <property type="component" value="Unassembled WGS sequence"/>
</dbReference>
<dbReference type="InterPro" id="IPR043502">
    <property type="entry name" value="DNA/RNA_pol_sf"/>
</dbReference>
<dbReference type="PROSITE" id="PS50878">
    <property type="entry name" value="RT_POL"/>
    <property type="match status" value="1"/>
</dbReference>
<evidence type="ECO:0000256" key="2">
    <source>
        <dbReference type="SAM" id="MobiDB-lite"/>
    </source>
</evidence>
<dbReference type="PANTHER" id="PTHR24559:SF427">
    <property type="entry name" value="RNA-DIRECTED DNA POLYMERASE"/>
    <property type="match status" value="1"/>
</dbReference>
<keyword evidence="1" id="KW-0479">Metal-binding</keyword>